<evidence type="ECO:0000256" key="1">
    <source>
        <dbReference type="SAM" id="SignalP"/>
    </source>
</evidence>
<dbReference type="PROSITE" id="PS51257">
    <property type="entry name" value="PROKAR_LIPOPROTEIN"/>
    <property type="match status" value="1"/>
</dbReference>
<dbReference type="AlphaFoldDB" id="A0AB39RW87"/>
<keyword evidence="1" id="KW-0732">Signal</keyword>
<feature type="chain" id="PRO_5044275094" description="Sugar ABC transporter substrate-binding protein" evidence="1">
    <location>
        <begin position="22"/>
        <end position="66"/>
    </location>
</feature>
<evidence type="ECO:0008006" key="3">
    <source>
        <dbReference type="Google" id="ProtNLM"/>
    </source>
</evidence>
<sequence>MTSAIARRTLLVGAAAAPLLAACAGDASDGVGGTGKVTIGLWHGQNDTDKKAVEALVARVQPDASA</sequence>
<evidence type="ECO:0000313" key="2">
    <source>
        <dbReference type="EMBL" id="XDQ58401.1"/>
    </source>
</evidence>
<accession>A0AB39RW87</accession>
<organism evidence="2">
    <name type="scientific">Streptomyces sp. R41</name>
    <dbReference type="NCBI Taxonomy" id="3238632"/>
    <lineage>
        <taxon>Bacteria</taxon>
        <taxon>Bacillati</taxon>
        <taxon>Actinomycetota</taxon>
        <taxon>Actinomycetes</taxon>
        <taxon>Kitasatosporales</taxon>
        <taxon>Streptomycetaceae</taxon>
        <taxon>Streptomyces</taxon>
    </lineage>
</organism>
<protein>
    <recommendedName>
        <fullName evidence="3">Sugar ABC transporter substrate-binding protein</fullName>
    </recommendedName>
</protein>
<name>A0AB39RW87_9ACTN</name>
<dbReference type="RefSeq" id="WP_369251453.1">
    <property type="nucleotide sequence ID" value="NZ_CP163443.1"/>
</dbReference>
<proteinExistence type="predicted"/>
<feature type="signal peptide" evidence="1">
    <location>
        <begin position="1"/>
        <end position="21"/>
    </location>
</feature>
<gene>
    <name evidence="2" type="ORF">AB5J53_45620</name>
</gene>
<dbReference type="EMBL" id="CP163443">
    <property type="protein sequence ID" value="XDQ58401.1"/>
    <property type="molecule type" value="Genomic_DNA"/>
</dbReference>
<reference evidence="2" key="1">
    <citation type="submission" date="2024-07" db="EMBL/GenBank/DDBJ databases">
        <authorList>
            <person name="Yu S.T."/>
        </authorList>
    </citation>
    <scope>NUCLEOTIDE SEQUENCE</scope>
    <source>
        <strain evidence="2">R41</strain>
    </source>
</reference>